<keyword evidence="3" id="KW-1185">Reference proteome</keyword>
<protein>
    <submittedName>
        <fullName evidence="2">EpsG family protein</fullName>
    </submittedName>
</protein>
<feature type="transmembrane region" description="Helical" evidence="1">
    <location>
        <begin position="159"/>
        <end position="185"/>
    </location>
</feature>
<comment type="caution">
    <text evidence="2">The sequence shown here is derived from an EMBL/GenBank/DDBJ whole genome shotgun (WGS) entry which is preliminary data.</text>
</comment>
<feature type="transmembrane region" description="Helical" evidence="1">
    <location>
        <begin position="28"/>
        <end position="47"/>
    </location>
</feature>
<feature type="transmembrane region" description="Helical" evidence="1">
    <location>
        <begin position="197"/>
        <end position="219"/>
    </location>
</feature>
<dbReference type="Pfam" id="PF14897">
    <property type="entry name" value="EpsG"/>
    <property type="match status" value="1"/>
</dbReference>
<proteinExistence type="predicted"/>
<dbReference type="EMBL" id="JAFEJT020000060">
    <property type="protein sequence ID" value="MCH9276850.1"/>
    <property type="molecule type" value="Genomic_DNA"/>
</dbReference>
<feature type="transmembrane region" description="Helical" evidence="1">
    <location>
        <begin position="318"/>
        <end position="341"/>
    </location>
</feature>
<feature type="transmembrane region" description="Helical" evidence="1">
    <location>
        <begin position="240"/>
        <end position="258"/>
    </location>
</feature>
<evidence type="ECO:0000256" key="1">
    <source>
        <dbReference type="SAM" id="Phobius"/>
    </source>
</evidence>
<feature type="transmembrane region" description="Helical" evidence="1">
    <location>
        <begin position="293"/>
        <end position="312"/>
    </location>
</feature>
<gene>
    <name evidence="2" type="ORF">JS533_011295</name>
</gene>
<keyword evidence="1" id="KW-0472">Membrane</keyword>
<reference evidence="2 3" key="2">
    <citation type="journal article" date="2021" name="Syst. Appl. Microbiol.">
        <title>Phylogenetic classification of ten novel species belonging to the genus Bifidobacterium comprising B. phasiani sp. nov., B. pongonis sp. nov., B. saguinibicoloris sp. nov., B. colobi sp. nov., B. simiiventris sp. nov., B. santillanense sp. nov., B. miconis sp. nov., B. amazonense sp. nov., B. pluvialisilvae sp. nov., and B. miconisargentati sp. nov.</title>
        <authorList>
            <person name="Lugli G.A."/>
            <person name="Calvete-Torre I."/>
            <person name="Alessandri G."/>
            <person name="Milani C."/>
            <person name="Turroni F."/>
            <person name="Laiolo P."/>
            <person name="Ossiprandi M.C."/>
            <person name="Margolles A."/>
            <person name="Ruiz L."/>
            <person name="Ventura M."/>
        </authorList>
    </citation>
    <scope>NUCLEOTIDE SEQUENCE [LARGE SCALE GENOMIC DNA]</scope>
    <source>
        <strain evidence="2 3">MA1</strain>
    </source>
</reference>
<dbReference type="RefSeq" id="WP_241514666.1">
    <property type="nucleotide sequence ID" value="NZ_JAFEJT020000060.1"/>
</dbReference>
<reference evidence="2 3" key="1">
    <citation type="journal article" date="2021" name="Environ. Microbiol.">
        <title>Genetic insights into the dark matter of the mammalian gut microbiota through targeted genome reconstruction.</title>
        <authorList>
            <person name="Lugli G.A."/>
            <person name="Alessandri G."/>
            <person name="Milani C."/>
            <person name="Viappiani A."/>
            <person name="Fontana F."/>
            <person name="Tarracchini C."/>
            <person name="Mancabelli L."/>
            <person name="Argentini C."/>
            <person name="Ruiz L."/>
            <person name="Margolles A."/>
            <person name="van Sinderen D."/>
            <person name="Turroni F."/>
            <person name="Ventura M."/>
        </authorList>
    </citation>
    <scope>NUCLEOTIDE SEQUENCE [LARGE SCALE GENOMIC DNA]</scope>
    <source>
        <strain evidence="2 3">MA1</strain>
    </source>
</reference>
<dbReference type="Proteomes" id="UP000710815">
    <property type="component" value="Unassembled WGS sequence"/>
</dbReference>
<feature type="transmembrane region" description="Helical" evidence="1">
    <location>
        <begin position="264"/>
        <end position="281"/>
    </location>
</feature>
<feature type="transmembrane region" description="Helical" evidence="1">
    <location>
        <begin position="90"/>
        <end position="114"/>
    </location>
</feature>
<evidence type="ECO:0000313" key="3">
    <source>
        <dbReference type="Proteomes" id="UP000710815"/>
    </source>
</evidence>
<keyword evidence="1" id="KW-0812">Transmembrane</keyword>
<name>A0ABS9VXL4_9BIFI</name>
<sequence>MLIYCGVYLVSFILSAIYEKTKGLLQNVVFAMLGLIPATVSGLRAVGTDYYTYLDRFETIAGGNAGSTNDFSLFYILMKSVQAIGLGYQTYIFIISFLTVFVALWTICYFKNYISFPLASITYFLVLYQLSFNIFRQIFSAELFFLGTFLFLRGKKSSVLLLVISVLCHSSLIPFIGIFLVFLFIESIDSGRFLFLIYIIGAALVFSLPLISSLAVFVVSHFSHYAYYMINFNYRPFGLGAFRFIFLVGVPYCIYVRYKKQSDIYIDFCMYMCMIGTLLWFTSYVSTSLMYRLGYNGLIALPIIIGYCSARLEYLLKYIYNIFIILLLIFFCWYDFVYLGANETVPYIFYWEAYL</sequence>
<accession>A0ABS9VXL4</accession>
<evidence type="ECO:0000313" key="2">
    <source>
        <dbReference type="EMBL" id="MCH9276850.1"/>
    </source>
</evidence>
<keyword evidence="1" id="KW-1133">Transmembrane helix</keyword>
<dbReference type="InterPro" id="IPR049458">
    <property type="entry name" value="EpsG-like"/>
</dbReference>
<organism evidence="2 3">
    <name type="scientific">Bifidobacterium amazonense</name>
    <dbReference type="NCBI Taxonomy" id="2809027"/>
    <lineage>
        <taxon>Bacteria</taxon>
        <taxon>Bacillati</taxon>
        <taxon>Actinomycetota</taxon>
        <taxon>Actinomycetes</taxon>
        <taxon>Bifidobacteriales</taxon>
        <taxon>Bifidobacteriaceae</taxon>
        <taxon>Bifidobacterium</taxon>
    </lineage>
</organism>